<gene>
    <name evidence="3" type="ORF">GCM10007853_21330</name>
</gene>
<keyword evidence="2" id="KW-0812">Transmembrane</keyword>
<feature type="transmembrane region" description="Helical" evidence="2">
    <location>
        <begin position="397"/>
        <end position="415"/>
    </location>
</feature>
<reference evidence="3" key="1">
    <citation type="journal article" date="2014" name="Int. J. Syst. Evol. Microbiol.">
        <title>Complete genome of a new Firmicutes species belonging to the dominant human colonic microbiota ('Ruminococcus bicirculans') reveals two chromosomes and a selective capacity to utilize plant glucans.</title>
        <authorList>
            <consortium name="NISC Comparative Sequencing Program"/>
            <person name="Wegmann U."/>
            <person name="Louis P."/>
            <person name="Goesmann A."/>
            <person name="Henrissat B."/>
            <person name="Duncan S.H."/>
            <person name="Flint H.J."/>
        </authorList>
    </citation>
    <scope>NUCLEOTIDE SEQUENCE</scope>
    <source>
        <strain evidence="3">NBRC 108219</strain>
    </source>
</reference>
<feature type="transmembrane region" description="Helical" evidence="2">
    <location>
        <begin position="115"/>
        <end position="137"/>
    </location>
</feature>
<protein>
    <recommendedName>
        <fullName evidence="5">Glycosyltransferase RgtA/B/C/D-like domain-containing protein</fullName>
    </recommendedName>
</protein>
<accession>A0ABQ5V9R8</accession>
<evidence type="ECO:0008006" key="5">
    <source>
        <dbReference type="Google" id="ProtNLM"/>
    </source>
</evidence>
<feature type="transmembrane region" description="Helical" evidence="2">
    <location>
        <begin position="231"/>
        <end position="248"/>
    </location>
</feature>
<keyword evidence="4" id="KW-1185">Reference proteome</keyword>
<reference evidence="3" key="2">
    <citation type="submission" date="2023-01" db="EMBL/GenBank/DDBJ databases">
        <title>Draft genome sequence of Algimonas ampicilliniresistens strain NBRC 108219.</title>
        <authorList>
            <person name="Sun Q."/>
            <person name="Mori K."/>
        </authorList>
    </citation>
    <scope>NUCLEOTIDE SEQUENCE</scope>
    <source>
        <strain evidence="3">NBRC 108219</strain>
    </source>
</reference>
<sequence>MRPFGFYDAGRWRTKFEWRTFIALVTILVVTNIGYRWLAMPPEYEWGPLSFVMNPETVDTISSYWDTNFWRLFLPIDMGGNRYSWSPIMIITATFLWNTFSPATVYFIFTSLHVASFATVAYTFTRSLLFTAVLGFMVSLSTSLNYGMVYGMASTIHLFLAFAAITAFVSIRYLTHASTSYKWVAGLVLSWIFLALCFEFWVNLAIPTILSAILIHVWARRTDHADLRKRSAIVALSVFGVLLVYIAARLQFAGQHVMHGHENEMVFSYDHLLLAVEDMFINYLTYLHMVITSILPGFLSFSPSYTYIGPETILAGQNGYHSLKTDLVIFSHLTSWRFLAGAYCVGFLMLSYRILISAFSSRSANALIPLVFVIIVLAGFVTYIPIKMRPMHLTAMLGYKAIISSSGFLILIAWLFYTAPAWAKSEFIRKAFIIVLPCFVVLAAFTRPAVERAGLEAVGLGSVSDPFWWLGDPAPEPVQEPASGPAQEPNP</sequence>
<feature type="transmembrane region" description="Helical" evidence="2">
    <location>
        <begin position="280"/>
        <end position="301"/>
    </location>
</feature>
<feature type="transmembrane region" description="Helical" evidence="2">
    <location>
        <begin position="88"/>
        <end position="109"/>
    </location>
</feature>
<feature type="transmembrane region" description="Helical" evidence="2">
    <location>
        <begin position="338"/>
        <end position="360"/>
    </location>
</feature>
<evidence type="ECO:0000256" key="2">
    <source>
        <dbReference type="SAM" id="Phobius"/>
    </source>
</evidence>
<proteinExistence type="predicted"/>
<feature type="region of interest" description="Disordered" evidence="1">
    <location>
        <begin position="472"/>
        <end position="491"/>
    </location>
</feature>
<feature type="transmembrane region" description="Helical" evidence="2">
    <location>
        <begin position="366"/>
        <end position="385"/>
    </location>
</feature>
<name>A0ABQ5V9R8_9PROT</name>
<feature type="transmembrane region" description="Helical" evidence="2">
    <location>
        <begin position="149"/>
        <end position="171"/>
    </location>
</feature>
<dbReference type="EMBL" id="BSNK01000002">
    <property type="protein sequence ID" value="GLQ24259.1"/>
    <property type="molecule type" value="Genomic_DNA"/>
</dbReference>
<evidence type="ECO:0000313" key="4">
    <source>
        <dbReference type="Proteomes" id="UP001161391"/>
    </source>
</evidence>
<comment type="caution">
    <text evidence="3">The sequence shown here is derived from an EMBL/GenBank/DDBJ whole genome shotgun (WGS) entry which is preliminary data.</text>
</comment>
<evidence type="ECO:0000256" key="1">
    <source>
        <dbReference type="SAM" id="MobiDB-lite"/>
    </source>
</evidence>
<evidence type="ECO:0000313" key="3">
    <source>
        <dbReference type="EMBL" id="GLQ24259.1"/>
    </source>
</evidence>
<feature type="transmembrane region" description="Helical" evidence="2">
    <location>
        <begin position="191"/>
        <end position="219"/>
    </location>
</feature>
<keyword evidence="2" id="KW-1133">Transmembrane helix</keyword>
<dbReference type="Proteomes" id="UP001161391">
    <property type="component" value="Unassembled WGS sequence"/>
</dbReference>
<feature type="transmembrane region" description="Helical" evidence="2">
    <location>
        <begin position="20"/>
        <end position="38"/>
    </location>
</feature>
<keyword evidence="2" id="KW-0472">Membrane</keyword>
<organism evidence="3 4">
    <name type="scientific">Algimonas ampicilliniresistens</name>
    <dbReference type="NCBI Taxonomy" id="1298735"/>
    <lineage>
        <taxon>Bacteria</taxon>
        <taxon>Pseudomonadati</taxon>
        <taxon>Pseudomonadota</taxon>
        <taxon>Alphaproteobacteria</taxon>
        <taxon>Maricaulales</taxon>
        <taxon>Robiginitomaculaceae</taxon>
        <taxon>Algimonas</taxon>
    </lineage>
</organism>
<feature type="transmembrane region" description="Helical" evidence="2">
    <location>
        <begin position="427"/>
        <end position="445"/>
    </location>
</feature>